<organism evidence="1 2">
    <name type="scientific">Lactuca saligna</name>
    <name type="common">Willowleaf lettuce</name>
    <dbReference type="NCBI Taxonomy" id="75948"/>
    <lineage>
        <taxon>Eukaryota</taxon>
        <taxon>Viridiplantae</taxon>
        <taxon>Streptophyta</taxon>
        <taxon>Embryophyta</taxon>
        <taxon>Tracheophyta</taxon>
        <taxon>Spermatophyta</taxon>
        <taxon>Magnoliopsida</taxon>
        <taxon>eudicotyledons</taxon>
        <taxon>Gunneridae</taxon>
        <taxon>Pentapetalae</taxon>
        <taxon>asterids</taxon>
        <taxon>campanulids</taxon>
        <taxon>Asterales</taxon>
        <taxon>Asteraceae</taxon>
        <taxon>Cichorioideae</taxon>
        <taxon>Cichorieae</taxon>
        <taxon>Lactucinae</taxon>
        <taxon>Lactuca</taxon>
    </lineage>
</organism>
<name>A0AA35VC99_LACSI</name>
<dbReference type="EMBL" id="OX465077">
    <property type="protein sequence ID" value="CAI9268970.1"/>
    <property type="molecule type" value="Genomic_DNA"/>
</dbReference>
<proteinExistence type="predicted"/>
<accession>A0AA35VC99</accession>
<protein>
    <submittedName>
        <fullName evidence="1">Uncharacterized protein</fullName>
    </submittedName>
</protein>
<sequence length="197" mass="22323">MRTPKRLRMLEQRLNQNKIELEHRESVKKVRRRKITNRDFCSHSSSPESGLQVLRLTRNRGGLLAFDEIGDGGSQGAESVKAHQRRQQLGDMNGRKAHIAGVLSDIQDVVSNCDRLRGSKRLKRQSEEGKEGGRLYDDPCGLIVVISSAQMGERANNKKSTFGVKSGSIIVRCRWFIFRAREKENGSSWDRLCDSDV</sequence>
<reference evidence="1" key="1">
    <citation type="submission" date="2023-04" db="EMBL/GenBank/DDBJ databases">
        <authorList>
            <person name="Vijverberg K."/>
            <person name="Xiong W."/>
            <person name="Schranz E."/>
        </authorList>
    </citation>
    <scope>NUCLEOTIDE SEQUENCE</scope>
</reference>
<evidence type="ECO:0000313" key="1">
    <source>
        <dbReference type="EMBL" id="CAI9268970.1"/>
    </source>
</evidence>
<keyword evidence="2" id="KW-1185">Reference proteome</keyword>
<gene>
    <name evidence="1" type="ORF">LSALG_LOCUS9365</name>
</gene>
<dbReference type="AlphaFoldDB" id="A0AA35VC99"/>
<evidence type="ECO:0000313" key="2">
    <source>
        <dbReference type="Proteomes" id="UP001177003"/>
    </source>
</evidence>
<dbReference type="Proteomes" id="UP001177003">
    <property type="component" value="Chromosome 1"/>
</dbReference>